<evidence type="ECO:0000256" key="1">
    <source>
        <dbReference type="ARBA" id="ARBA00000085"/>
    </source>
</evidence>
<feature type="transmembrane region" description="Helical" evidence="9">
    <location>
        <begin position="95"/>
        <end position="120"/>
    </location>
</feature>
<dbReference type="PANTHER" id="PTHR43065:SF46">
    <property type="entry name" value="C4-DICARBOXYLATE TRANSPORT SENSOR PROTEIN DCTB"/>
    <property type="match status" value="1"/>
</dbReference>
<keyword evidence="4" id="KW-0808">Transferase</keyword>
<keyword evidence="7" id="KW-0067">ATP-binding</keyword>
<keyword evidence="12" id="KW-1185">Reference proteome</keyword>
<dbReference type="InterPro" id="IPR036890">
    <property type="entry name" value="HATPase_C_sf"/>
</dbReference>
<dbReference type="PROSITE" id="PS50109">
    <property type="entry name" value="HIS_KIN"/>
    <property type="match status" value="1"/>
</dbReference>
<feature type="transmembrane region" description="Helical" evidence="9">
    <location>
        <begin position="7"/>
        <end position="25"/>
    </location>
</feature>
<evidence type="ECO:0000256" key="3">
    <source>
        <dbReference type="ARBA" id="ARBA00022553"/>
    </source>
</evidence>
<feature type="transmembrane region" description="Helical" evidence="9">
    <location>
        <begin position="161"/>
        <end position="182"/>
    </location>
</feature>
<evidence type="ECO:0000256" key="6">
    <source>
        <dbReference type="ARBA" id="ARBA00022777"/>
    </source>
</evidence>
<gene>
    <name evidence="11" type="ORF">FE782_14260</name>
</gene>
<dbReference type="EC" id="2.7.13.3" evidence="2"/>
<evidence type="ECO:0000256" key="5">
    <source>
        <dbReference type="ARBA" id="ARBA00022741"/>
    </source>
</evidence>
<evidence type="ECO:0000259" key="10">
    <source>
        <dbReference type="PROSITE" id="PS50109"/>
    </source>
</evidence>
<name>A0A5R9GC70_9BACL</name>
<dbReference type="Gene3D" id="1.10.287.130">
    <property type="match status" value="1"/>
</dbReference>
<dbReference type="InterPro" id="IPR003594">
    <property type="entry name" value="HATPase_dom"/>
</dbReference>
<evidence type="ECO:0000313" key="11">
    <source>
        <dbReference type="EMBL" id="TLS51660.1"/>
    </source>
</evidence>
<organism evidence="11 12">
    <name type="scientific">Paenibacillus antri</name>
    <dbReference type="NCBI Taxonomy" id="2582848"/>
    <lineage>
        <taxon>Bacteria</taxon>
        <taxon>Bacillati</taxon>
        <taxon>Bacillota</taxon>
        <taxon>Bacilli</taxon>
        <taxon>Bacillales</taxon>
        <taxon>Paenibacillaceae</taxon>
        <taxon>Paenibacillus</taxon>
    </lineage>
</organism>
<dbReference type="InterPro" id="IPR004358">
    <property type="entry name" value="Sig_transdc_His_kin-like_C"/>
</dbReference>
<dbReference type="RefSeq" id="WP_138194886.1">
    <property type="nucleotide sequence ID" value="NZ_VCIW01000008.1"/>
</dbReference>
<dbReference type="OrthoDB" id="9815750at2"/>
<dbReference type="InterPro" id="IPR003661">
    <property type="entry name" value="HisK_dim/P_dom"/>
</dbReference>
<keyword evidence="5" id="KW-0547">Nucleotide-binding</keyword>
<evidence type="ECO:0000256" key="9">
    <source>
        <dbReference type="SAM" id="Phobius"/>
    </source>
</evidence>
<dbReference type="SMART" id="SM00388">
    <property type="entry name" value="HisKA"/>
    <property type="match status" value="1"/>
</dbReference>
<keyword evidence="9" id="KW-1133">Transmembrane helix</keyword>
<dbReference type="Proteomes" id="UP000309676">
    <property type="component" value="Unassembled WGS sequence"/>
</dbReference>
<evidence type="ECO:0000256" key="4">
    <source>
        <dbReference type="ARBA" id="ARBA00022679"/>
    </source>
</evidence>
<keyword evidence="9" id="KW-0812">Transmembrane</keyword>
<feature type="transmembrane region" description="Helical" evidence="9">
    <location>
        <begin position="68"/>
        <end position="89"/>
    </location>
</feature>
<dbReference type="Pfam" id="PF00512">
    <property type="entry name" value="HisKA"/>
    <property type="match status" value="1"/>
</dbReference>
<dbReference type="InterPro" id="IPR005467">
    <property type="entry name" value="His_kinase_dom"/>
</dbReference>
<keyword evidence="3" id="KW-0597">Phosphoprotein</keyword>
<feature type="transmembrane region" description="Helical" evidence="9">
    <location>
        <begin position="132"/>
        <end position="155"/>
    </location>
</feature>
<keyword evidence="9" id="KW-0472">Membrane</keyword>
<dbReference type="Gene3D" id="3.30.565.10">
    <property type="entry name" value="Histidine kinase-like ATPase, C-terminal domain"/>
    <property type="match status" value="1"/>
</dbReference>
<evidence type="ECO:0000256" key="8">
    <source>
        <dbReference type="ARBA" id="ARBA00023012"/>
    </source>
</evidence>
<evidence type="ECO:0000313" key="12">
    <source>
        <dbReference type="Proteomes" id="UP000309676"/>
    </source>
</evidence>
<comment type="catalytic activity">
    <reaction evidence="1">
        <text>ATP + protein L-histidine = ADP + protein N-phospho-L-histidine.</text>
        <dbReference type="EC" id="2.7.13.3"/>
    </reaction>
</comment>
<dbReference type="PANTHER" id="PTHR43065">
    <property type="entry name" value="SENSOR HISTIDINE KINASE"/>
    <property type="match status" value="1"/>
</dbReference>
<keyword evidence="8" id="KW-0902">Two-component regulatory system</keyword>
<dbReference type="InterPro" id="IPR036097">
    <property type="entry name" value="HisK_dim/P_sf"/>
</dbReference>
<dbReference type="PRINTS" id="PR00344">
    <property type="entry name" value="BCTRLSENSOR"/>
</dbReference>
<dbReference type="SUPFAM" id="SSF47384">
    <property type="entry name" value="Homodimeric domain of signal transducing histidine kinase"/>
    <property type="match status" value="1"/>
</dbReference>
<proteinExistence type="predicted"/>
<dbReference type="GO" id="GO:0000155">
    <property type="term" value="F:phosphorelay sensor kinase activity"/>
    <property type="evidence" value="ECO:0007669"/>
    <property type="project" value="InterPro"/>
</dbReference>
<feature type="transmembrane region" description="Helical" evidence="9">
    <location>
        <begin position="37"/>
        <end position="56"/>
    </location>
</feature>
<accession>A0A5R9GC70</accession>
<dbReference type="SUPFAM" id="SSF55874">
    <property type="entry name" value="ATPase domain of HSP90 chaperone/DNA topoisomerase II/histidine kinase"/>
    <property type="match status" value="1"/>
</dbReference>
<keyword evidence="6 11" id="KW-0418">Kinase</keyword>
<dbReference type="CDD" id="cd00082">
    <property type="entry name" value="HisKA"/>
    <property type="match status" value="1"/>
</dbReference>
<evidence type="ECO:0000256" key="2">
    <source>
        <dbReference type="ARBA" id="ARBA00012438"/>
    </source>
</evidence>
<comment type="caution">
    <text evidence="11">The sequence shown here is derived from an EMBL/GenBank/DDBJ whole genome shotgun (WGS) entry which is preliminary data.</text>
</comment>
<sequence length="418" mass="46531">MDLLEQLLLNVLFLIVFLLFIPILLELNVYRIDKQKHWVYSLSTALAIILCIIFPVEIMEGYIFDLRLVALTLGGLYGSASSIFFLAGATVLSRFLLVGGSGALATSLVVSVVLIVLLAVRKTYSQAGKRKKIVVGSAVSLFAGLLALLNSTLLFGATFSIGFVLGYVAVTLTVTALLIYFYELFHDFVLIHKQVMKSEKMEVVSHLAASVSHEVRNPLTAVRGFLQLLLRKNLSEEQKEEYLRISLDEIDRANDIIQSYLLFAKPTAGKIEILNIKEEIDRSLQLLMPLANMNSVEIDKRVDDYFVKGEEKTLQHCLVNLLKNCIEAMPTRGKLRIETFRQPDGLRLSIVDNGKGMTEEQLARLGEPYFTTKGDQGTGLGMMVAMKIIDSMNGELRVVSKPDEGTAFHIRLPLVEAD</sequence>
<protein>
    <recommendedName>
        <fullName evidence="2">histidine kinase</fullName>
        <ecNumber evidence="2">2.7.13.3</ecNumber>
    </recommendedName>
</protein>
<dbReference type="GO" id="GO:0005524">
    <property type="term" value="F:ATP binding"/>
    <property type="evidence" value="ECO:0007669"/>
    <property type="project" value="UniProtKB-KW"/>
</dbReference>
<dbReference type="AlphaFoldDB" id="A0A5R9GC70"/>
<dbReference type="EMBL" id="VCIW01000008">
    <property type="protein sequence ID" value="TLS51660.1"/>
    <property type="molecule type" value="Genomic_DNA"/>
</dbReference>
<evidence type="ECO:0000256" key="7">
    <source>
        <dbReference type="ARBA" id="ARBA00022840"/>
    </source>
</evidence>
<dbReference type="Pfam" id="PF02518">
    <property type="entry name" value="HATPase_c"/>
    <property type="match status" value="1"/>
</dbReference>
<feature type="domain" description="Histidine kinase" evidence="10">
    <location>
        <begin position="210"/>
        <end position="416"/>
    </location>
</feature>
<reference evidence="11 12" key="1">
    <citation type="submission" date="2019-05" db="EMBL/GenBank/DDBJ databases">
        <authorList>
            <person name="Narsing Rao M.P."/>
            <person name="Li W.J."/>
        </authorList>
    </citation>
    <scope>NUCLEOTIDE SEQUENCE [LARGE SCALE GENOMIC DNA]</scope>
    <source>
        <strain evidence="11 12">SYSU_K30003</strain>
    </source>
</reference>
<dbReference type="SMART" id="SM00387">
    <property type="entry name" value="HATPase_c"/>
    <property type="match status" value="1"/>
</dbReference>